<dbReference type="EMBL" id="JABBWK010000018">
    <property type="protein sequence ID" value="KAG1902222.1"/>
    <property type="molecule type" value="Genomic_DNA"/>
</dbReference>
<dbReference type="Pfam" id="PF18759">
    <property type="entry name" value="Plavaka"/>
    <property type="match status" value="2"/>
</dbReference>
<feature type="domain" description="DUF6830" evidence="1">
    <location>
        <begin position="348"/>
        <end position="498"/>
    </location>
</feature>
<protein>
    <recommendedName>
        <fullName evidence="1">DUF6830 domain-containing protein</fullName>
    </recommendedName>
</protein>
<dbReference type="RefSeq" id="XP_041227797.1">
    <property type="nucleotide sequence ID" value="XM_041366739.1"/>
</dbReference>
<proteinExistence type="predicted"/>
<dbReference type="InterPro" id="IPR049233">
    <property type="entry name" value="DUF6830"/>
</dbReference>
<name>A0AAD4EA73_9AGAM</name>
<accession>A0AAD4EA73</accession>
<evidence type="ECO:0000313" key="3">
    <source>
        <dbReference type="Proteomes" id="UP001195769"/>
    </source>
</evidence>
<comment type="caution">
    <text evidence="2">The sequence shown here is derived from an EMBL/GenBank/DDBJ whole genome shotgun (WGS) entry which is preliminary data.</text>
</comment>
<gene>
    <name evidence="2" type="ORF">F5891DRAFT_1186802</name>
</gene>
<sequence length="608" mass="68009">MTGDDAWNMQSALPDGATLLGIMLSSDKTTISAVTGDRVAHPLIISLANISMNTRAKISSDSFLLTALLPVPKFIHKKKRMRGVLEDRLVHQCLDIILEPLKRAACVGVMMSDPSTTLAQLKVVYTRADPLDLEAFFHEVQKFRLNGVAEPFWHDWILAEPSHFFTPELLHHIHWEFWDHNAKWLINALGESEIDFRFSVLPRITGFQHFHGVCADAAPQGVLTARISAALTEFHAHKDTIITAGLRRGEGKKVITNWHIPNSNSCRALSRASAILVSPCNGLWMQQNMLISLSLKFQLGQATVIIMTRKSAVILILRSTTVVEFDEGYAGDEGDEGDSDEDIPADLLSTVTFPGCSRPIMNYFMVANTFHLAYSPSIRSIAVDEAAVKFGLPDLRPAIADFFHRHGIHGQHYVHPVGVGRRAGPDVQLPFDNLQVWFKLRLQDTDFHDSSTIQPAQMLNCTPPCDAWPWGRFDTVLINTCAGFSWPASGFQGYSVVQIRLIMRLLTGNALQDCFLTYVHRFDSVTLLGSDGRDLTTQLHVFKRAKRSNGTRLGDVILLSQVKSPINLIPRFGSIADNRLTTSNCMEHCSEFWLNKYWNKQSFFSLST</sequence>
<dbReference type="Proteomes" id="UP001195769">
    <property type="component" value="Unassembled WGS sequence"/>
</dbReference>
<dbReference type="AlphaFoldDB" id="A0AAD4EA73"/>
<dbReference type="GeneID" id="64661037"/>
<evidence type="ECO:0000313" key="2">
    <source>
        <dbReference type="EMBL" id="KAG1902222.1"/>
    </source>
</evidence>
<organism evidence="2 3">
    <name type="scientific">Suillus fuscotomentosus</name>
    <dbReference type="NCBI Taxonomy" id="1912939"/>
    <lineage>
        <taxon>Eukaryota</taxon>
        <taxon>Fungi</taxon>
        <taxon>Dikarya</taxon>
        <taxon>Basidiomycota</taxon>
        <taxon>Agaricomycotina</taxon>
        <taxon>Agaricomycetes</taxon>
        <taxon>Agaricomycetidae</taxon>
        <taxon>Boletales</taxon>
        <taxon>Suillineae</taxon>
        <taxon>Suillaceae</taxon>
        <taxon>Suillus</taxon>
    </lineage>
</organism>
<reference evidence="2" key="1">
    <citation type="journal article" date="2020" name="New Phytol.">
        <title>Comparative genomics reveals dynamic genome evolution in host specialist ectomycorrhizal fungi.</title>
        <authorList>
            <person name="Lofgren L.A."/>
            <person name="Nguyen N.H."/>
            <person name="Vilgalys R."/>
            <person name="Ruytinx J."/>
            <person name="Liao H.L."/>
            <person name="Branco S."/>
            <person name="Kuo A."/>
            <person name="LaButti K."/>
            <person name="Lipzen A."/>
            <person name="Andreopoulos W."/>
            <person name="Pangilinan J."/>
            <person name="Riley R."/>
            <person name="Hundley H."/>
            <person name="Na H."/>
            <person name="Barry K."/>
            <person name="Grigoriev I.V."/>
            <person name="Stajich J.E."/>
            <person name="Kennedy P.G."/>
        </authorList>
    </citation>
    <scope>NUCLEOTIDE SEQUENCE</scope>
    <source>
        <strain evidence="2">FC203</strain>
    </source>
</reference>
<dbReference type="InterPro" id="IPR041078">
    <property type="entry name" value="Plavaka"/>
</dbReference>
<keyword evidence="3" id="KW-1185">Reference proteome</keyword>
<dbReference type="Pfam" id="PF20722">
    <property type="entry name" value="DUF6830"/>
    <property type="match status" value="1"/>
</dbReference>
<evidence type="ECO:0000259" key="1">
    <source>
        <dbReference type="Pfam" id="PF20722"/>
    </source>
</evidence>